<organism evidence="2 3">
    <name type="scientific">Aspergillus sclerotialis</name>
    <dbReference type="NCBI Taxonomy" id="2070753"/>
    <lineage>
        <taxon>Eukaryota</taxon>
        <taxon>Fungi</taxon>
        <taxon>Dikarya</taxon>
        <taxon>Ascomycota</taxon>
        <taxon>Pezizomycotina</taxon>
        <taxon>Eurotiomycetes</taxon>
        <taxon>Eurotiomycetidae</taxon>
        <taxon>Eurotiales</taxon>
        <taxon>Aspergillaceae</taxon>
        <taxon>Aspergillus</taxon>
        <taxon>Aspergillus subgen. Polypaecilum</taxon>
    </lineage>
</organism>
<dbReference type="STRING" id="2070753.A0A3A3A8X8"/>
<dbReference type="OrthoDB" id="4159154at2759"/>
<dbReference type="AlphaFoldDB" id="A0A3A3A8X8"/>
<name>A0A3A3A8X8_9EURO</name>
<evidence type="ECO:0000256" key="1">
    <source>
        <dbReference type="SAM" id="Phobius"/>
    </source>
</evidence>
<dbReference type="Pfam" id="PF06687">
    <property type="entry name" value="SUR7"/>
    <property type="match status" value="1"/>
</dbReference>
<dbReference type="EMBL" id="MVGC01000037">
    <property type="protein sequence ID" value="RJE25811.1"/>
    <property type="molecule type" value="Genomic_DNA"/>
</dbReference>
<keyword evidence="1" id="KW-0472">Membrane</keyword>
<keyword evidence="1" id="KW-1133">Transmembrane helix</keyword>
<accession>A0A3A3A8X8</accession>
<dbReference type="GO" id="GO:0005886">
    <property type="term" value="C:plasma membrane"/>
    <property type="evidence" value="ECO:0007669"/>
    <property type="project" value="InterPro"/>
</dbReference>
<dbReference type="InterPro" id="IPR052413">
    <property type="entry name" value="SUR7_domain"/>
</dbReference>
<evidence type="ECO:0000313" key="2">
    <source>
        <dbReference type="EMBL" id="RJE25811.1"/>
    </source>
</evidence>
<dbReference type="InterPro" id="IPR009571">
    <property type="entry name" value="SUR7/Rim9-like_fungi"/>
</dbReference>
<feature type="transmembrane region" description="Helical" evidence="1">
    <location>
        <begin position="68"/>
        <end position="91"/>
    </location>
</feature>
<keyword evidence="3" id="KW-1185">Reference proteome</keyword>
<gene>
    <name evidence="2" type="ORF">PHISCL_01857</name>
</gene>
<dbReference type="GO" id="GO:0031505">
    <property type="term" value="P:fungal-type cell wall organization"/>
    <property type="evidence" value="ECO:0007669"/>
    <property type="project" value="TreeGrafter"/>
</dbReference>
<evidence type="ECO:0000313" key="3">
    <source>
        <dbReference type="Proteomes" id="UP000266188"/>
    </source>
</evidence>
<dbReference type="GO" id="GO:0051285">
    <property type="term" value="C:cell cortex of cell tip"/>
    <property type="evidence" value="ECO:0007669"/>
    <property type="project" value="TreeGrafter"/>
</dbReference>
<keyword evidence="1" id="KW-0812">Transmembrane</keyword>
<dbReference type="PANTHER" id="PTHR28019:SF7">
    <property type="entry name" value="SUR7 PROTEIN"/>
    <property type="match status" value="1"/>
</dbReference>
<proteinExistence type="predicted"/>
<dbReference type="Proteomes" id="UP000266188">
    <property type="component" value="Unassembled WGS sequence"/>
</dbReference>
<dbReference type="PANTHER" id="PTHR28019">
    <property type="entry name" value="CELL MEMBRANE PROTEIN YLR413W-RELATED"/>
    <property type="match status" value="1"/>
</dbReference>
<reference evidence="3" key="1">
    <citation type="submission" date="2017-02" db="EMBL/GenBank/DDBJ databases">
        <authorList>
            <person name="Tafer H."/>
            <person name="Lopandic K."/>
        </authorList>
    </citation>
    <scope>NUCLEOTIDE SEQUENCE [LARGE SCALE GENOMIC DNA]</scope>
    <source>
        <strain evidence="3">CBS 366.77</strain>
    </source>
</reference>
<protein>
    <submittedName>
        <fullName evidence="2">SUR7/PalI family</fullName>
    </submittedName>
</protein>
<sequence>MSYCEGVLGQSSERKVKGCFNQTLPFSFDPTEAMLRHSPQGTSLRKRSWPTAITGDFKAFTLTTQTMSVLYCIGTAVAAIAIVVKVGFALARAPNDLAVEASFLLLSSTSLGIASIIATVLSFEFVSLINYHGEASRVSAKYGHQFLGMTWAAVALVLFSSITSGVFAIVGRGQSGPRFSLEEAKAPGEGEPE</sequence>
<feature type="transmembrane region" description="Helical" evidence="1">
    <location>
        <begin position="103"/>
        <end position="129"/>
    </location>
</feature>
<feature type="transmembrane region" description="Helical" evidence="1">
    <location>
        <begin position="149"/>
        <end position="170"/>
    </location>
</feature>
<comment type="caution">
    <text evidence="2">The sequence shown here is derived from an EMBL/GenBank/DDBJ whole genome shotgun (WGS) entry which is preliminary data.</text>
</comment>